<dbReference type="Proteomes" id="UP000531561">
    <property type="component" value="Unassembled WGS sequence"/>
</dbReference>
<comment type="caution">
    <text evidence="1">The sequence shown here is derived from an EMBL/GenBank/DDBJ whole genome shotgun (WGS) entry which is preliminary data.</text>
</comment>
<gene>
    <name evidence="1" type="ORF">Bfra_006290ia</name>
</gene>
<dbReference type="RefSeq" id="XP_037198030.1">
    <property type="nucleotide sequence ID" value="XM_037336664.1"/>
</dbReference>
<name>A0A8H6B445_9HELO</name>
<dbReference type="AlphaFoldDB" id="A0A8H6B445"/>
<keyword evidence="2" id="KW-1185">Reference proteome</keyword>
<evidence type="ECO:0000313" key="2">
    <source>
        <dbReference type="Proteomes" id="UP000531561"/>
    </source>
</evidence>
<reference evidence="1 2" key="1">
    <citation type="journal article" date="2020" name="Phytopathology">
        <title>A high-quality genome resource of Botrytis fragariae, a new and rapidly spreading fungal pathogen causing strawberry gray mold in the U.S.A.</title>
        <authorList>
            <person name="Wu Y."/>
            <person name="Saski C.A."/>
            <person name="Schnabel G."/>
            <person name="Xiao S."/>
            <person name="Hu M."/>
        </authorList>
    </citation>
    <scope>NUCLEOTIDE SEQUENCE [LARGE SCALE GENOMIC DNA]</scope>
    <source>
        <strain evidence="1 2">BVB16</strain>
    </source>
</reference>
<protein>
    <submittedName>
        <fullName evidence="1">Uncharacterized protein</fullName>
    </submittedName>
</protein>
<dbReference type="GeneID" id="59260356"/>
<organism evidence="1 2">
    <name type="scientific">Botrytis fragariae</name>
    <dbReference type="NCBI Taxonomy" id="1964551"/>
    <lineage>
        <taxon>Eukaryota</taxon>
        <taxon>Fungi</taxon>
        <taxon>Dikarya</taxon>
        <taxon>Ascomycota</taxon>
        <taxon>Pezizomycotina</taxon>
        <taxon>Leotiomycetes</taxon>
        <taxon>Helotiales</taxon>
        <taxon>Sclerotiniaceae</taxon>
        <taxon>Botrytis</taxon>
    </lineage>
</organism>
<dbReference type="EMBL" id="JABFCT010000001">
    <property type="protein sequence ID" value="KAF5879086.1"/>
    <property type="molecule type" value="Genomic_DNA"/>
</dbReference>
<evidence type="ECO:0000313" key="1">
    <source>
        <dbReference type="EMBL" id="KAF5879086.1"/>
    </source>
</evidence>
<accession>A0A8H6B445</accession>
<proteinExistence type="predicted"/>
<sequence>MSGARFECLFVSSKQGIPSPGSGFEDRYSLHLTFYEIVTILAQKIETITWSFWNNGVLHTESNGIPSSPTSVLVTKSYWRARITPGDRGKFLCISVAYAYPSISDSKYWTLLEMNPATIAYTSHSSQDLKSVSGNMLLCLFSHAYPTISETVICWKKILKYFDQPIGDKLQFLYPDYCDKFLSNEEVLSRSKKYSWAISTPKDLRKSVLQNTLQVRQLLEQETSETTTEEELGDFEEHVPCYVANFKM</sequence>
<dbReference type="OrthoDB" id="426293at2759"/>